<feature type="compositionally biased region" description="Polar residues" evidence="1">
    <location>
        <begin position="1"/>
        <end position="17"/>
    </location>
</feature>
<gene>
    <name evidence="2" type="ORF">ACHAW5_006229</name>
</gene>
<evidence type="ECO:0000313" key="3">
    <source>
        <dbReference type="Proteomes" id="UP001530315"/>
    </source>
</evidence>
<feature type="region of interest" description="Disordered" evidence="1">
    <location>
        <begin position="164"/>
        <end position="209"/>
    </location>
</feature>
<feature type="compositionally biased region" description="Basic and acidic residues" evidence="1">
    <location>
        <begin position="189"/>
        <end position="200"/>
    </location>
</feature>
<dbReference type="EMBL" id="JALLAZ020001332">
    <property type="protein sequence ID" value="KAL3776810.1"/>
    <property type="molecule type" value="Genomic_DNA"/>
</dbReference>
<comment type="caution">
    <text evidence="2">The sequence shown here is derived from an EMBL/GenBank/DDBJ whole genome shotgun (WGS) entry which is preliminary data.</text>
</comment>
<reference evidence="2 3" key="1">
    <citation type="submission" date="2024-10" db="EMBL/GenBank/DDBJ databases">
        <title>Updated reference genomes for cyclostephanoid diatoms.</title>
        <authorList>
            <person name="Roberts W.R."/>
            <person name="Alverson A.J."/>
        </authorList>
    </citation>
    <scope>NUCLEOTIDE SEQUENCE [LARGE SCALE GENOMIC DNA]</scope>
    <source>
        <strain evidence="2 3">AJA276-08</strain>
    </source>
</reference>
<organism evidence="2 3">
    <name type="scientific">Stephanodiscus triporus</name>
    <dbReference type="NCBI Taxonomy" id="2934178"/>
    <lineage>
        <taxon>Eukaryota</taxon>
        <taxon>Sar</taxon>
        <taxon>Stramenopiles</taxon>
        <taxon>Ochrophyta</taxon>
        <taxon>Bacillariophyta</taxon>
        <taxon>Coscinodiscophyceae</taxon>
        <taxon>Thalassiosirophycidae</taxon>
        <taxon>Stephanodiscales</taxon>
        <taxon>Stephanodiscaceae</taxon>
        <taxon>Stephanodiscus</taxon>
    </lineage>
</organism>
<protein>
    <submittedName>
        <fullName evidence="2">Uncharacterized protein</fullName>
    </submittedName>
</protein>
<sequence>MGTKMNFQEPSFCQGTVSPKRRRSAKQTVEKRRVNYKKGINAEENRKHRSSIGTDLRRTKKEKVLTQHRSVSKNTLGRRRGKYTGSAREKLIQFYTDYNPSKVEFVDKTLEKYASKEEALFKNLAKRYNVQTAVFGIAGGAFASYAGGTHATFGSLATPKDKAQSSGFGLGSYQQHNNKRRTTITSLKTHADDLRASSDRDSDDDMECD</sequence>
<feature type="region of interest" description="Disordered" evidence="1">
    <location>
        <begin position="1"/>
        <end position="51"/>
    </location>
</feature>
<evidence type="ECO:0000313" key="2">
    <source>
        <dbReference type="EMBL" id="KAL3776810.1"/>
    </source>
</evidence>
<dbReference type="AlphaFoldDB" id="A0ABD3NLM6"/>
<proteinExistence type="predicted"/>
<accession>A0ABD3NLM6</accession>
<feature type="compositionally biased region" description="Polar residues" evidence="1">
    <location>
        <begin position="164"/>
        <end position="176"/>
    </location>
</feature>
<keyword evidence="3" id="KW-1185">Reference proteome</keyword>
<dbReference type="Proteomes" id="UP001530315">
    <property type="component" value="Unassembled WGS sequence"/>
</dbReference>
<name>A0ABD3NLM6_9STRA</name>
<evidence type="ECO:0000256" key="1">
    <source>
        <dbReference type="SAM" id="MobiDB-lite"/>
    </source>
</evidence>